<dbReference type="Pfam" id="PF00147">
    <property type="entry name" value="Fibrinogen_C"/>
    <property type="match status" value="1"/>
</dbReference>
<dbReference type="GO" id="GO:1905370">
    <property type="term" value="C:serine-type endopeptidase complex"/>
    <property type="evidence" value="ECO:0007669"/>
    <property type="project" value="Ensembl"/>
</dbReference>
<dbReference type="GO" id="GO:0031638">
    <property type="term" value="P:zymogen activation"/>
    <property type="evidence" value="ECO:0007669"/>
    <property type="project" value="Ensembl"/>
</dbReference>
<gene>
    <name evidence="7" type="primary">FCN3</name>
</gene>
<reference evidence="7" key="2">
    <citation type="submission" date="2025-08" db="UniProtKB">
        <authorList>
            <consortium name="Ensembl"/>
        </authorList>
    </citation>
    <scope>IDENTIFICATION</scope>
</reference>
<dbReference type="GO" id="GO:0001867">
    <property type="term" value="P:complement activation, lectin pathway"/>
    <property type="evidence" value="ECO:0007669"/>
    <property type="project" value="Ensembl"/>
</dbReference>
<dbReference type="Ensembl" id="ENSCHIT00000034725.1">
    <property type="protein sequence ID" value="ENSCHIP00000026859.1"/>
    <property type="gene ID" value="ENSCHIG00000023030.1"/>
</dbReference>
<dbReference type="GO" id="GO:0106139">
    <property type="term" value="C:symbiont cell surface"/>
    <property type="evidence" value="ECO:0007669"/>
    <property type="project" value="Ensembl"/>
</dbReference>
<keyword evidence="2" id="KW-0964">Secreted</keyword>
<protein>
    <submittedName>
        <fullName evidence="7">Ficolin 3</fullName>
    </submittedName>
</protein>
<accession>A0A452FRA7</accession>
<dbReference type="GO" id="GO:0005615">
    <property type="term" value="C:extracellular space"/>
    <property type="evidence" value="ECO:0007669"/>
    <property type="project" value="TreeGrafter"/>
</dbReference>
<dbReference type="GO" id="GO:0001905">
    <property type="term" value="P:activation of membrane attack complex"/>
    <property type="evidence" value="ECO:0007669"/>
    <property type="project" value="Ensembl"/>
</dbReference>
<dbReference type="EMBL" id="LWLT01000002">
    <property type="status" value="NOT_ANNOTATED_CDS"/>
    <property type="molecule type" value="Genomic_DNA"/>
</dbReference>
<dbReference type="GeneTree" id="ENSGT00940000163188"/>
<dbReference type="Proteomes" id="UP000291000">
    <property type="component" value="Chromosome 2"/>
</dbReference>
<organism evidence="7 8">
    <name type="scientific">Capra hircus</name>
    <name type="common">Goat</name>
    <dbReference type="NCBI Taxonomy" id="9925"/>
    <lineage>
        <taxon>Eukaryota</taxon>
        <taxon>Metazoa</taxon>
        <taxon>Chordata</taxon>
        <taxon>Craniata</taxon>
        <taxon>Vertebrata</taxon>
        <taxon>Euteleostomi</taxon>
        <taxon>Mammalia</taxon>
        <taxon>Eutheria</taxon>
        <taxon>Laurasiatheria</taxon>
        <taxon>Artiodactyla</taxon>
        <taxon>Ruminantia</taxon>
        <taxon>Pecora</taxon>
        <taxon>Bovidae</taxon>
        <taxon>Caprinae</taxon>
        <taxon>Capra</taxon>
    </lineage>
</organism>
<dbReference type="Bgee" id="ENSCHIG00000023030">
    <property type="expression patterns" value="Expressed in fallopian tube and 3 other cell types or tissues"/>
</dbReference>
<reference evidence="7 8" key="1">
    <citation type="submission" date="2016-04" db="EMBL/GenBank/DDBJ databases">
        <title>Polished mammalian reference genomes with single-molecule sequencing and chromosome conformation capture applied to the Capra hircus genome.</title>
        <authorList>
            <person name="Bickhart D.M."/>
            <person name="Koren S."/>
            <person name="Rosen B."/>
            <person name="Hastie A."/>
            <person name="Liachko I."/>
            <person name="Sullivan S.T."/>
            <person name="Burton J."/>
            <person name="Sayre B.L."/>
            <person name="Huson H.J."/>
            <person name="Lee J."/>
            <person name="Lam E."/>
            <person name="Kelley C.M."/>
            <person name="Hutchison J.L."/>
            <person name="Zhou Y."/>
            <person name="Sun J."/>
            <person name="Crisa A."/>
            <person name="Schwartz J.C."/>
            <person name="Hammond J.A."/>
            <person name="Schroeder S.G."/>
            <person name="Liu G.E."/>
            <person name="Dunham M."/>
            <person name="Shendure J."/>
            <person name="Sonstegard T.S."/>
            <person name="Phillippy A.M."/>
            <person name="Van Tassell C.P."/>
            <person name="Smith T.P."/>
        </authorList>
    </citation>
    <scope>NUCLEOTIDE SEQUENCE [LARGE SCALE GENOMIC DNA]</scope>
</reference>
<feature type="domain" description="Fibrinogen C-terminal" evidence="6">
    <location>
        <begin position="125"/>
        <end position="260"/>
    </location>
</feature>
<sequence>MGPLWTPPSPFLLLFGEPASLRTQDYPSCPDREPRKLEASKVVLLPSCPGTPGSPGEKGAPGPQGQPGSLGKMGPKGEPGDCLISSSPGPGSCQELLSRKTTLSDWYHLCLPECFCDSSVQWLSRAGVGSQESEFWLGNENLHQLTLQGVSHRRTLGNHTFVPCRSFLLLVEADHHQLLLGRFSEGRAGASQSFHTGKPFPINHDTSGRNCTVSLPGAWWHGSCYQTNLNGRYLMFKAPAHSYSIERASRQGVGHPYHRD</sequence>
<dbReference type="GO" id="GO:1903028">
    <property type="term" value="P:positive regulation of opsonization"/>
    <property type="evidence" value="ECO:0007669"/>
    <property type="project" value="Ensembl"/>
</dbReference>
<dbReference type="SUPFAM" id="SSF56496">
    <property type="entry name" value="Fibrinogen C-terminal domain-like"/>
    <property type="match status" value="1"/>
</dbReference>
<comment type="subcellular location">
    <subcellularLocation>
        <location evidence="1">Secreted</location>
    </subcellularLocation>
</comment>
<dbReference type="GO" id="GO:0005102">
    <property type="term" value="F:signaling receptor binding"/>
    <property type="evidence" value="ECO:0007669"/>
    <property type="project" value="TreeGrafter"/>
</dbReference>
<dbReference type="GO" id="GO:0003823">
    <property type="term" value="F:antigen binding"/>
    <property type="evidence" value="ECO:0007669"/>
    <property type="project" value="Ensembl"/>
</dbReference>
<dbReference type="PANTHER" id="PTHR19143:SF415">
    <property type="entry name" value="FICOLIN-3"/>
    <property type="match status" value="1"/>
</dbReference>
<dbReference type="PANTHER" id="PTHR19143">
    <property type="entry name" value="FIBRINOGEN/TENASCIN/ANGIOPOEITIN"/>
    <property type="match status" value="1"/>
</dbReference>
<dbReference type="Gene3D" id="4.10.530.10">
    <property type="entry name" value="Gamma-fibrinogen Carboxyl Terminal Fragment, domain 2"/>
    <property type="match status" value="1"/>
</dbReference>
<dbReference type="GO" id="GO:0051607">
    <property type="term" value="P:defense response to virus"/>
    <property type="evidence" value="ECO:0007669"/>
    <property type="project" value="Ensembl"/>
</dbReference>
<reference evidence="7" key="3">
    <citation type="submission" date="2025-09" db="UniProtKB">
        <authorList>
            <consortium name="Ensembl"/>
        </authorList>
    </citation>
    <scope>IDENTIFICATION</scope>
</reference>
<dbReference type="GO" id="GO:0046597">
    <property type="term" value="P:host-mediated suppression of symbiont invasion"/>
    <property type="evidence" value="ECO:0007669"/>
    <property type="project" value="Ensembl"/>
</dbReference>
<dbReference type="GO" id="GO:0043654">
    <property type="term" value="P:recognition of apoptotic cell"/>
    <property type="evidence" value="ECO:0007669"/>
    <property type="project" value="Ensembl"/>
</dbReference>
<dbReference type="GO" id="GO:0002233">
    <property type="term" value="P:leukocyte chemotaxis involved in immune response"/>
    <property type="evidence" value="ECO:0007669"/>
    <property type="project" value="Ensembl"/>
</dbReference>
<evidence type="ECO:0000256" key="2">
    <source>
        <dbReference type="ARBA" id="ARBA00022525"/>
    </source>
</evidence>
<dbReference type="OMA" id="GEADHYQ"/>
<keyword evidence="8" id="KW-1185">Reference proteome</keyword>
<name>A0A452FRA7_CAPHI</name>
<evidence type="ECO:0000256" key="1">
    <source>
        <dbReference type="ARBA" id="ARBA00004613"/>
    </source>
</evidence>
<dbReference type="InterPro" id="IPR050373">
    <property type="entry name" value="Fibrinogen_C-term_domain"/>
</dbReference>
<dbReference type="InterPro" id="IPR036056">
    <property type="entry name" value="Fibrinogen-like_C"/>
</dbReference>
<evidence type="ECO:0000313" key="8">
    <source>
        <dbReference type="Proteomes" id="UP000291000"/>
    </source>
</evidence>
<evidence type="ECO:0000256" key="5">
    <source>
        <dbReference type="SAM" id="MobiDB-lite"/>
    </source>
</evidence>
<keyword evidence="3" id="KW-0732">Signal</keyword>
<dbReference type="SMART" id="SM00186">
    <property type="entry name" value="FBG"/>
    <property type="match status" value="1"/>
</dbReference>
<dbReference type="GO" id="GO:0031640">
    <property type="term" value="P:killing of cells of another organism"/>
    <property type="evidence" value="ECO:0007669"/>
    <property type="project" value="Ensembl"/>
</dbReference>
<dbReference type="InterPro" id="IPR002181">
    <property type="entry name" value="Fibrinogen_a/b/g_C_dom"/>
</dbReference>
<keyword evidence="4" id="KW-1015">Disulfide bond</keyword>
<dbReference type="InterPro" id="IPR014716">
    <property type="entry name" value="Fibrinogen_a/b/g_C_1"/>
</dbReference>
<dbReference type="GO" id="GO:1902679">
    <property type="term" value="P:negative regulation of RNA biosynthetic process"/>
    <property type="evidence" value="ECO:0007669"/>
    <property type="project" value="Ensembl"/>
</dbReference>
<dbReference type="AlphaFoldDB" id="A0A452FRA7"/>
<evidence type="ECO:0000313" key="7">
    <source>
        <dbReference type="Ensembl" id="ENSCHIP00000026859.1"/>
    </source>
</evidence>
<dbReference type="GO" id="GO:0008228">
    <property type="term" value="P:opsonization"/>
    <property type="evidence" value="ECO:0007669"/>
    <property type="project" value="Ensembl"/>
</dbReference>
<evidence type="ECO:0000256" key="3">
    <source>
        <dbReference type="ARBA" id="ARBA00022729"/>
    </source>
</evidence>
<dbReference type="Gene3D" id="3.90.215.10">
    <property type="entry name" value="Gamma Fibrinogen, chain A, domain 1"/>
    <property type="match status" value="1"/>
</dbReference>
<proteinExistence type="predicted"/>
<dbReference type="GO" id="GO:0038187">
    <property type="term" value="F:pattern recognition receptor activity"/>
    <property type="evidence" value="ECO:0007669"/>
    <property type="project" value="Ensembl"/>
</dbReference>
<dbReference type="PROSITE" id="PS51406">
    <property type="entry name" value="FIBRINOGEN_C_2"/>
    <property type="match status" value="1"/>
</dbReference>
<dbReference type="STRING" id="9925.ENSCHIP00000026859"/>
<evidence type="ECO:0000259" key="6">
    <source>
        <dbReference type="PROSITE" id="PS51406"/>
    </source>
</evidence>
<feature type="region of interest" description="Disordered" evidence="5">
    <location>
        <begin position="42"/>
        <end position="87"/>
    </location>
</feature>
<dbReference type="GO" id="GO:0097367">
    <property type="term" value="F:carbohydrate derivative binding"/>
    <property type="evidence" value="ECO:0007669"/>
    <property type="project" value="Ensembl"/>
</dbReference>
<evidence type="ECO:0000256" key="4">
    <source>
        <dbReference type="ARBA" id="ARBA00023157"/>
    </source>
</evidence>